<reference evidence="2" key="1">
    <citation type="submission" date="2023-03" db="EMBL/GenBank/DDBJ databases">
        <title>Massive genome expansion in bonnet fungi (Mycena s.s.) driven by repeated elements and novel gene families across ecological guilds.</title>
        <authorList>
            <consortium name="Lawrence Berkeley National Laboratory"/>
            <person name="Harder C.B."/>
            <person name="Miyauchi S."/>
            <person name="Viragh M."/>
            <person name="Kuo A."/>
            <person name="Thoen E."/>
            <person name="Andreopoulos B."/>
            <person name="Lu D."/>
            <person name="Skrede I."/>
            <person name="Drula E."/>
            <person name="Henrissat B."/>
            <person name="Morin E."/>
            <person name="Kohler A."/>
            <person name="Barry K."/>
            <person name="LaButti K."/>
            <person name="Morin E."/>
            <person name="Salamov A."/>
            <person name="Lipzen A."/>
            <person name="Mereny Z."/>
            <person name="Hegedus B."/>
            <person name="Baldrian P."/>
            <person name="Stursova M."/>
            <person name="Weitz H."/>
            <person name="Taylor A."/>
            <person name="Grigoriev I.V."/>
            <person name="Nagy L.G."/>
            <person name="Martin F."/>
            <person name="Kauserud H."/>
        </authorList>
    </citation>
    <scope>NUCLEOTIDE SEQUENCE</scope>
    <source>
        <strain evidence="2">CBHHK200</strain>
    </source>
</reference>
<dbReference type="Proteomes" id="UP001218188">
    <property type="component" value="Unassembled WGS sequence"/>
</dbReference>
<name>A0AAD6SJ00_9AGAR</name>
<keyword evidence="3" id="KW-1185">Reference proteome</keyword>
<dbReference type="EMBL" id="JARJCM010000116">
    <property type="protein sequence ID" value="KAJ7028082.1"/>
    <property type="molecule type" value="Genomic_DNA"/>
</dbReference>
<evidence type="ECO:0000259" key="1">
    <source>
        <dbReference type="Pfam" id="PF18803"/>
    </source>
</evidence>
<proteinExistence type="predicted"/>
<evidence type="ECO:0000313" key="3">
    <source>
        <dbReference type="Proteomes" id="UP001218188"/>
    </source>
</evidence>
<organism evidence="2 3">
    <name type="scientific">Mycena alexandri</name>
    <dbReference type="NCBI Taxonomy" id="1745969"/>
    <lineage>
        <taxon>Eukaryota</taxon>
        <taxon>Fungi</taxon>
        <taxon>Dikarya</taxon>
        <taxon>Basidiomycota</taxon>
        <taxon>Agaricomycotina</taxon>
        <taxon>Agaricomycetes</taxon>
        <taxon>Agaricomycetidae</taxon>
        <taxon>Agaricales</taxon>
        <taxon>Marasmiineae</taxon>
        <taxon>Mycenaceae</taxon>
        <taxon>Mycena</taxon>
    </lineage>
</organism>
<dbReference type="Pfam" id="PF18803">
    <property type="entry name" value="CxC2"/>
    <property type="match status" value="1"/>
</dbReference>
<dbReference type="AlphaFoldDB" id="A0AAD6SJ00"/>
<dbReference type="InterPro" id="IPR041457">
    <property type="entry name" value="CxC2_KDZ-assoc"/>
</dbReference>
<sequence>MDKPPSRALIFKAIRDFELEGPKHSDIPNLCCAPRCYHTKPEYRCLDCFQPEFMCPSCMFTTHKHIPLHRIEWWNNKEFIKTGLEALGMRIQLGHRGRTCPTPAGDDGFCIIDSAGVHKVPVDFCGCPGSPSRGEQLLASRLYPQRCEPPRIAVAFQMAYALEAPGVPGSTAAWYLQKI</sequence>
<gene>
    <name evidence="2" type="ORF">C8F04DRAFT_1266290</name>
</gene>
<feature type="domain" description="CxC2-like cysteine cluster KDZ transposase-associated" evidence="1">
    <location>
        <begin position="84"/>
        <end position="158"/>
    </location>
</feature>
<protein>
    <recommendedName>
        <fullName evidence="1">CxC2-like cysteine cluster KDZ transposase-associated domain-containing protein</fullName>
    </recommendedName>
</protein>
<evidence type="ECO:0000313" key="2">
    <source>
        <dbReference type="EMBL" id="KAJ7028082.1"/>
    </source>
</evidence>
<comment type="caution">
    <text evidence="2">The sequence shown here is derived from an EMBL/GenBank/DDBJ whole genome shotgun (WGS) entry which is preliminary data.</text>
</comment>
<accession>A0AAD6SJ00</accession>